<evidence type="ECO:0000313" key="3">
    <source>
        <dbReference type="Proteomes" id="UP000694415"/>
    </source>
</evidence>
<dbReference type="Ensembl" id="ENSMSIT00000008016.1">
    <property type="protein sequence ID" value="ENSMSIP00000006329.1"/>
    <property type="gene ID" value="ENSMSIG00000005664.1"/>
</dbReference>
<feature type="coiled-coil region" evidence="1">
    <location>
        <begin position="37"/>
        <end position="64"/>
    </location>
</feature>
<dbReference type="AlphaFoldDB" id="A0A8C6GHS9"/>
<name>A0A8C6GHS9_MUSSI</name>
<keyword evidence="1" id="KW-0175">Coiled coil</keyword>
<reference evidence="2" key="2">
    <citation type="submission" date="2025-09" db="UniProtKB">
        <authorList>
            <consortium name="Ensembl"/>
        </authorList>
    </citation>
    <scope>IDENTIFICATION</scope>
</reference>
<organism evidence="2 3">
    <name type="scientific">Mus spicilegus</name>
    <name type="common">Mound-building mouse</name>
    <dbReference type="NCBI Taxonomy" id="10103"/>
    <lineage>
        <taxon>Eukaryota</taxon>
        <taxon>Metazoa</taxon>
        <taxon>Chordata</taxon>
        <taxon>Craniata</taxon>
        <taxon>Vertebrata</taxon>
        <taxon>Euteleostomi</taxon>
        <taxon>Mammalia</taxon>
        <taxon>Eutheria</taxon>
        <taxon>Euarchontoglires</taxon>
        <taxon>Glires</taxon>
        <taxon>Rodentia</taxon>
        <taxon>Myomorpha</taxon>
        <taxon>Muroidea</taxon>
        <taxon>Muridae</taxon>
        <taxon>Murinae</taxon>
        <taxon>Mus</taxon>
        <taxon>Mus</taxon>
    </lineage>
</organism>
<dbReference type="GeneTree" id="ENSGT00940000170759"/>
<sequence length="111" mass="12510">MSSLPGCMSLAAAPAAADSAEIAELQQAVVEELGISMEELRQYIDEELEKMDCIQQRKKQLAELETWVLQKESEVAYVDRLFDDASRISTLSWDYSIMTVALRMKLPGPQR</sequence>
<evidence type="ECO:0000256" key="1">
    <source>
        <dbReference type="SAM" id="Coils"/>
    </source>
</evidence>
<evidence type="ECO:0000313" key="2">
    <source>
        <dbReference type="Ensembl" id="ENSMSIP00000006329.1"/>
    </source>
</evidence>
<reference evidence="2" key="1">
    <citation type="submission" date="2025-08" db="UniProtKB">
        <authorList>
            <consortium name="Ensembl"/>
        </authorList>
    </citation>
    <scope>IDENTIFICATION</scope>
</reference>
<protein>
    <submittedName>
        <fullName evidence="2">Uncharacterized protein</fullName>
    </submittedName>
</protein>
<proteinExistence type="predicted"/>
<accession>A0A8C6GHS9</accession>
<keyword evidence="3" id="KW-1185">Reference proteome</keyword>
<dbReference type="Proteomes" id="UP000694415">
    <property type="component" value="Unplaced"/>
</dbReference>